<dbReference type="Proteomes" id="UP000243106">
    <property type="component" value="Unassembled WGS sequence"/>
</dbReference>
<dbReference type="InterPro" id="IPR017896">
    <property type="entry name" value="4Fe4S_Fe-S-bd"/>
</dbReference>
<feature type="region of interest" description="Disordered" evidence="5">
    <location>
        <begin position="624"/>
        <end position="654"/>
    </location>
</feature>
<dbReference type="PROSITE" id="PS00198">
    <property type="entry name" value="4FE4S_FER_1"/>
    <property type="match status" value="3"/>
</dbReference>
<name>A0A1I5XV71_9RHOB</name>
<keyword evidence="8" id="KW-1185">Reference proteome</keyword>
<evidence type="ECO:0000259" key="6">
    <source>
        <dbReference type="PROSITE" id="PS51379"/>
    </source>
</evidence>
<evidence type="ECO:0000256" key="5">
    <source>
        <dbReference type="SAM" id="MobiDB-lite"/>
    </source>
</evidence>
<dbReference type="Pfam" id="PF13187">
    <property type="entry name" value="Fer4_9"/>
    <property type="match status" value="1"/>
</dbReference>
<evidence type="ECO:0000256" key="3">
    <source>
        <dbReference type="ARBA" id="ARBA00023004"/>
    </source>
</evidence>
<dbReference type="PROSITE" id="PS51379">
    <property type="entry name" value="4FE4S_FER_2"/>
    <property type="match status" value="3"/>
</dbReference>
<accession>A0A1I5XV71</accession>
<reference evidence="8" key="1">
    <citation type="submission" date="2016-10" db="EMBL/GenBank/DDBJ databases">
        <authorList>
            <person name="Varghese N."/>
            <person name="Submissions S."/>
        </authorList>
    </citation>
    <scope>NUCLEOTIDE SEQUENCE [LARGE SCALE GENOMIC DNA]</scope>
    <source>
        <strain evidence="8">JCM 10271</strain>
    </source>
</reference>
<dbReference type="AlphaFoldDB" id="A0A1I5XV71"/>
<dbReference type="RefSeq" id="WP_093010258.1">
    <property type="nucleotide sequence ID" value="NZ_FOXV01000004.1"/>
</dbReference>
<evidence type="ECO:0000256" key="2">
    <source>
        <dbReference type="ARBA" id="ARBA00022723"/>
    </source>
</evidence>
<dbReference type="STRING" id="93684.SAMN05421853_104142"/>
<organism evidence="7 8">
    <name type="scientific">Roseivivax halotolerans</name>
    <dbReference type="NCBI Taxonomy" id="93684"/>
    <lineage>
        <taxon>Bacteria</taxon>
        <taxon>Pseudomonadati</taxon>
        <taxon>Pseudomonadota</taxon>
        <taxon>Alphaproteobacteria</taxon>
        <taxon>Rhodobacterales</taxon>
        <taxon>Roseobacteraceae</taxon>
        <taxon>Roseivivax</taxon>
    </lineage>
</organism>
<dbReference type="PANTHER" id="PTHR43687:SF4">
    <property type="entry name" value="BLR5484 PROTEIN"/>
    <property type="match status" value="1"/>
</dbReference>
<dbReference type="SUPFAM" id="SSF54862">
    <property type="entry name" value="4Fe-4S ferredoxins"/>
    <property type="match status" value="1"/>
</dbReference>
<feature type="domain" description="4Fe-4S ferredoxin-type" evidence="6">
    <location>
        <begin position="296"/>
        <end position="325"/>
    </location>
</feature>
<protein>
    <submittedName>
        <fullName evidence="7">4Fe-4S dicluster domain-containing protein</fullName>
    </submittedName>
</protein>
<dbReference type="GO" id="GO:0051539">
    <property type="term" value="F:4 iron, 4 sulfur cluster binding"/>
    <property type="evidence" value="ECO:0007669"/>
    <property type="project" value="UniProtKB-KW"/>
</dbReference>
<dbReference type="InterPro" id="IPR017900">
    <property type="entry name" value="4Fe4S_Fe_S_CS"/>
</dbReference>
<proteinExistence type="predicted"/>
<dbReference type="EMBL" id="FOXV01000004">
    <property type="protein sequence ID" value="SFQ35770.1"/>
    <property type="molecule type" value="Genomic_DNA"/>
</dbReference>
<evidence type="ECO:0000256" key="1">
    <source>
        <dbReference type="ARBA" id="ARBA00022485"/>
    </source>
</evidence>
<sequence length="654" mass="69269">MPKKILLCDCLGSQSLDAEKIAAATGLETSRVHTKLCQGETEAAAKALGQGDTLVACGQETAFFEMLAEELGVEPPAFVDLRDRAGWSDEADEAGPKQSALAAEALIEVPLPGTRDVISEGTCLLIGSGELAFETAATLADRLAVTVLQGDETEPPADRRFDVVRGRIRKAHGALGDFGVTIDGFRQLLPGGRGTFTFDEPVDGAASSCDIILDLTGGTSLFPAPEKREGYLRADPGRPVEVVRQAALAAEMVGTFEKPLYVRTEPALCAHSRAGQTGCTRCLDICPTGAIQPEGEHVRVDPMICAGCGACSALCPSGAITYDAPPVSSVFRRLETLARTFRRAGGAAPRLLVHDADHGAEMIRLAARFGRGLPADVIPFETTALAGFGHAEMVAALAAGFSRVDVLMSPRTERDTPERETALANALTGQDAVRLLDVADPDALPEALYGGASPALCAPALPMGTRRQVARVAAKALQPDAEIVDLPQGAPYGAVLVDTDACTLCLSCVSLCPSGALGDNPDKPQLLFQEDACLQCGLCENICPEDAIALEPRMNLTDGALSQQVLNEEEPFACIECGALFGVKSTVERITEKLAGNHAMFSNPDAIRMIQMCDDCRVQAQFHSQNNPFQGGERPRVRTTEDYMGESPSKRRDH</sequence>
<dbReference type="GO" id="GO:0046872">
    <property type="term" value="F:metal ion binding"/>
    <property type="evidence" value="ECO:0007669"/>
    <property type="project" value="UniProtKB-KW"/>
</dbReference>
<gene>
    <name evidence="7" type="ORF">SAMN05421853_104142</name>
</gene>
<dbReference type="PANTHER" id="PTHR43687">
    <property type="entry name" value="ADENYLYLSULFATE REDUCTASE, BETA SUBUNIT"/>
    <property type="match status" value="1"/>
</dbReference>
<keyword evidence="2" id="KW-0479">Metal-binding</keyword>
<dbReference type="InterPro" id="IPR050572">
    <property type="entry name" value="Fe-S_Ferredoxin"/>
</dbReference>
<keyword evidence="3" id="KW-0408">Iron</keyword>
<feature type="domain" description="4Fe-4S ferredoxin-type" evidence="6">
    <location>
        <begin position="524"/>
        <end position="553"/>
    </location>
</feature>
<feature type="domain" description="4Fe-4S ferredoxin-type" evidence="6">
    <location>
        <begin position="493"/>
        <end position="522"/>
    </location>
</feature>
<dbReference type="Gene3D" id="3.30.70.20">
    <property type="match status" value="2"/>
</dbReference>
<evidence type="ECO:0000313" key="7">
    <source>
        <dbReference type="EMBL" id="SFQ35770.1"/>
    </source>
</evidence>
<keyword evidence="1" id="KW-0004">4Fe-4S</keyword>
<evidence type="ECO:0000256" key="4">
    <source>
        <dbReference type="ARBA" id="ARBA00023014"/>
    </source>
</evidence>
<keyword evidence="4" id="KW-0411">Iron-sulfur</keyword>
<dbReference type="Pfam" id="PF12838">
    <property type="entry name" value="Fer4_7"/>
    <property type="match status" value="1"/>
</dbReference>
<evidence type="ECO:0000313" key="8">
    <source>
        <dbReference type="Proteomes" id="UP000243106"/>
    </source>
</evidence>